<dbReference type="PROSITE" id="PS00061">
    <property type="entry name" value="ADH_SHORT"/>
    <property type="match status" value="1"/>
</dbReference>
<dbReference type="PANTHER" id="PTHR43008:SF1">
    <property type="entry name" value="NADP-DEPENDENT MANNITOL DEHYDROGENASE-RELATED"/>
    <property type="match status" value="1"/>
</dbReference>
<dbReference type="InterPro" id="IPR044888">
    <property type="entry name" value="Mediatior_Med7_sf"/>
</dbReference>
<dbReference type="EMBL" id="JAPDMZ010000213">
    <property type="protein sequence ID" value="KAK0545882.1"/>
    <property type="molecule type" value="Genomic_DNA"/>
</dbReference>
<dbReference type="GO" id="GO:0006357">
    <property type="term" value="P:regulation of transcription by RNA polymerase II"/>
    <property type="evidence" value="ECO:0007669"/>
    <property type="project" value="InterPro"/>
</dbReference>
<dbReference type="GO" id="GO:0044281">
    <property type="term" value="P:small molecule metabolic process"/>
    <property type="evidence" value="ECO:0007669"/>
    <property type="project" value="UniProtKB-ARBA"/>
</dbReference>
<dbReference type="InterPro" id="IPR009244">
    <property type="entry name" value="Mediatior_Med7"/>
</dbReference>
<dbReference type="PRINTS" id="PR00080">
    <property type="entry name" value="SDRFAMILY"/>
</dbReference>
<organism evidence="4 5">
    <name type="scientific">Tilletia horrida</name>
    <dbReference type="NCBI Taxonomy" id="155126"/>
    <lineage>
        <taxon>Eukaryota</taxon>
        <taxon>Fungi</taxon>
        <taxon>Dikarya</taxon>
        <taxon>Basidiomycota</taxon>
        <taxon>Ustilaginomycotina</taxon>
        <taxon>Exobasidiomycetes</taxon>
        <taxon>Tilletiales</taxon>
        <taxon>Tilletiaceae</taxon>
        <taxon>Tilletia</taxon>
    </lineage>
</organism>
<dbReference type="Gene3D" id="6.10.140.200">
    <property type="match status" value="1"/>
</dbReference>
<evidence type="ECO:0000256" key="3">
    <source>
        <dbReference type="ARBA" id="ARBA00023002"/>
    </source>
</evidence>
<dbReference type="InterPro" id="IPR002347">
    <property type="entry name" value="SDR_fam"/>
</dbReference>
<accession>A0AAN6GN82</accession>
<evidence type="ECO:0000313" key="4">
    <source>
        <dbReference type="EMBL" id="KAK0545882.1"/>
    </source>
</evidence>
<dbReference type="GO" id="GO:0005975">
    <property type="term" value="P:carbohydrate metabolic process"/>
    <property type="evidence" value="ECO:0007669"/>
    <property type="project" value="UniProtKB-ARBA"/>
</dbReference>
<name>A0AAN6GN82_9BASI</name>
<keyword evidence="5" id="KW-1185">Reference proteome</keyword>
<dbReference type="Pfam" id="PF05983">
    <property type="entry name" value="Med7"/>
    <property type="match status" value="1"/>
</dbReference>
<proteinExistence type="inferred from homology"/>
<dbReference type="PRINTS" id="PR00081">
    <property type="entry name" value="GDHRDH"/>
</dbReference>
<dbReference type="FunFam" id="3.40.50.720:FF:000090">
    <property type="entry name" value="NADP-dependent mannitol dehydrogenase"/>
    <property type="match status" value="1"/>
</dbReference>
<dbReference type="GO" id="GO:0016592">
    <property type="term" value="C:mediator complex"/>
    <property type="evidence" value="ECO:0007669"/>
    <property type="project" value="InterPro"/>
</dbReference>
<dbReference type="Gene3D" id="3.40.50.720">
    <property type="entry name" value="NAD(P)-binding Rossmann-like Domain"/>
    <property type="match status" value="1"/>
</dbReference>
<protein>
    <recommendedName>
        <fullName evidence="6">Mediator of RNA polymerase II transcription subunit 7</fullName>
    </recommendedName>
</protein>
<dbReference type="GO" id="GO:0050664">
    <property type="term" value="F:oxidoreductase activity, acting on NAD(P)H, oxygen as acceptor"/>
    <property type="evidence" value="ECO:0007669"/>
    <property type="project" value="TreeGrafter"/>
</dbReference>
<evidence type="ECO:0008006" key="6">
    <source>
        <dbReference type="Google" id="ProtNLM"/>
    </source>
</evidence>
<dbReference type="Pfam" id="PF13561">
    <property type="entry name" value="adh_short_C2"/>
    <property type="match status" value="1"/>
</dbReference>
<dbReference type="Proteomes" id="UP001176517">
    <property type="component" value="Unassembled WGS sequence"/>
</dbReference>
<dbReference type="InterPro" id="IPR036291">
    <property type="entry name" value="NAD(P)-bd_dom_sf"/>
</dbReference>
<dbReference type="SUPFAM" id="SSF51735">
    <property type="entry name" value="NAD(P)-binding Rossmann-fold domains"/>
    <property type="match status" value="1"/>
</dbReference>
<gene>
    <name evidence="4" type="ORF">OC846_005485</name>
</gene>
<comment type="caution">
    <text evidence="4">The sequence shown here is derived from an EMBL/GenBank/DDBJ whole genome shotgun (WGS) entry which is preliminary data.</text>
</comment>
<evidence type="ECO:0000256" key="1">
    <source>
        <dbReference type="ARBA" id="ARBA00006484"/>
    </source>
</evidence>
<comment type="similarity">
    <text evidence="1">Belongs to the short-chain dehydrogenases/reductases (SDR) family.</text>
</comment>
<dbReference type="GO" id="GO:0003712">
    <property type="term" value="F:transcription coregulator activity"/>
    <property type="evidence" value="ECO:0007669"/>
    <property type="project" value="InterPro"/>
</dbReference>
<evidence type="ECO:0000313" key="5">
    <source>
        <dbReference type="Proteomes" id="UP001176517"/>
    </source>
</evidence>
<dbReference type="PANTHER" id="PTHR43008">
    <property type="entry name" value="BENZIL REDUCTASE"/>
    <property type="match status" value="1"/>
</dbReference>
<dbReference type="InterPro" id="IPR020904">
    <property type="entry name" value="Sc_DH/Rdtase_CS"/>
</dbReference>
<dbReference type="GO" id="GO:0050085">
    <property type="term" value="F:mannitol 2-dehydrogenase (NADP+) activity"/>
    <property type="evidence" value="ECO:0007669"/>
    <property type="project" value="UniProtKB-ARBA"/>
</dbReference>
<reference evidence="4" key="1">
    <citation type="journal article" date="2023" name="PhytoFront">
        <title>Draft Genome Resources of Seven Strains of Tilletia horrida, Causal Agent of Kernel Smut of Rice.</title>
        <authorList>
            <person name="Khanal S."/>
            <person name="Antony Babu S."/>
            <person name="Zhou X.G."/>
        </authorList>
    </citation>
    <scope>NUCLEOTIDE SEQUENCE</scope>
    <source>
        <strain evidence="4">TX6</strain>
    </source>
</reference>
<keyword evidence="3" id="KW-0560">Oxidoreductase</keyword>
<keyword evidence="2" id="KW-0521">NADP</keyword>
<dbReference type="AlphaFoldDB" id="A0AAN6GN82"/>
<sequence length="527" mass="57085">MSMIADDNATINPKPAPQIPDSVMAQFSMKGKVVCISGGGAGIGFAVAEALAEAGADVAIWYNSNKKAVEKAEDLGKRFGVKAAAYQCGVTDYDAVKNTVQQVEKDFGRLDVFVANAGVGLGAGILGTEPKDWAKVVDTNYTGVYYCAKAAGEIFKKQGTGNLIITASMSGHIVNVPLDQGCYNSTKAAVIHLGKSLAREWRDFARVNTVSPGYFNTDMGAAPAMLAEALRMSVMHRQGDVKELKGVYLYLASDASTFTTGTDIIVDELTAEKYHPQAVWDLLNFGPRCTSSSIEVELRKSAKNVAMDLDHPEGAVEGSSADHIHGADGIAGQGVDPAAAAPLESSVFPAPPAEYLKFSSSADGNAVRPPRVDWIEEDGYYSYFGDRWPIPEVHPTLEEQGVTRLYPDGAHDRRAILQSLLQTMLKTYLELVATLQRPPQDYVATEEYPVPLAEGEQPSQPPKMQQVEVYRSDAQDQWEHLRTTVINMQDTINRLRPVQCDELRAEIKAMHDASLETEPGSQTANGH</sequence>
<evidence type="ECO:0000256" key="2">
    <source>
        <dbReference type="ARBA" id="ARBA00022857"/>
    </source>
</evidence>